<dbReference type="SMART" id="SM00530">
    <property type="entry name" value="HTH_XRE"/>
    <property type="match status" value="2"/>
</dbReference>
<name>A0ABV5QVV8_9ACTN</name>
<dbReference type="InterPro" id="IPR010982">
    <property type="entry name" value="Lambda_DNA-bd_dom_sf"/>
</dbReference>
<dbReference type="Proteomes" id="UP001589716">
    <property type="component" value="Unassembled WGS sequence"/>
</dbReference>
<keyword evidence="3" id="KW-1185">Reference proteome</keyword>
<dbReference type="Gene3D" id="1.10.260.40">
    <property type="entry name" value="lambda repressor-like DNA-binding domains"/>
    <property type="match status" value="1"/>
</dbReference>
<dbReference type="EMBL" id="JBHMCT010000013">
    <property type="protein sequence ID" value="MFB9556786.1"/>
    <property type="molecule type" value="Genomic_DNA"/>
</dbReference>
<comment type="caution">
    <text evidence="2">The sequence shown here is derived from an EMBL/GenBank/DDBJ whole genome shotgun (WGS) entry which is preliminary data.</text>
</comment>
<dbReference type="CDD" id="cd00093">
    <property type="entry name" value="HTH_XRE"/>
    <property type="match status" value="1"/>
</dbReference>
<dbReference type="SUPFAM" id="SSF47413">
    <property type="entry name" value="lambda repressor-like DNA-binding domains"/>
    <property type="match status" value="1"/>
</dbReference>
<dbReference type="InterPro" id="IPR001387">
    <property type="entry name" value="Cro/C1-type_HTH"/>
</dbReference>
<dbReference type="PROSITE" id="PS50943">
    <property type="entry name" value="HTH_CROC1"/>
    <property type="match status" value="1"/>
</dbReference>
<protein>
    <submittedName>
        <fullName evidence="2">Transcriptional regulator</fullName>
    </submittedName>
</protein>
<proteinExistence type="predicted"/>
<evidence type="ECO:0000313" key="3">
    <source>
        <dbReference type="Proteomes" id="UP001589716"/>
    </source>
</evidence>
<dbReference type="RefSeq" id="WP_345484768.1">
    <property type="nucleotide sequence ID" value="NZ_BAAAWU010000001.1"/>
</dbReference>
<gene>
    <name evidence="2" type="ORF">ACFFTP_21655</name>
</gene>
<sequence length="236" mass="26500">MSHPPFSPAQARAARERIGLDPGQVVSVMAQLGVRRPVAVLLAWESGAMAPTEAELFALADALWCPVPVLMDLRPRSLREHRLARQLTAERLARRIGMDPRDYLRAEREHRWNGTDRQTLLLADSLGLEADELRGVIGRAGELDGLLRQAVEGRWKQHTATLARLLGTRERPVAHALRTLHQEYARFNERYMGHLVARSDDTRLKEIATERAAWLNALSDRFLDLVGHDSPPPSAP</sequence>
<feature type="domain" description="HTH cro/C1-type" evidence="1">
    <location>
        <begin position="78"/>
        <end position="133"/>
    </location>
</feature>
<evidence type="ECO:0000259" key="1">
    <source>
        <dbReference type="PROSITE" id="PS50943"/>
    </source>
</evidence>
<organism evidence="2 3">
    <name type="scientific">Streptomyces roseoviridis</name>
    <dbReference type="NCBI Taxonomy" id="67361"/>
    <lineage>
        <taxon>Bacteria</taxon>
        <taxon>Bacillati</taxon>
        <taxon>Actinomycetota</taxon>
        <taxon>Actinomycetes</taxon>
        <taxon>Kitasatosporales</taxon>
        <taxon>Streptomycetaceae</taxon>
        <taxon>Streptomyces</taxon>
    </lineage>
</organism>
<reference evidence="2 3" key="1">
    <citation type="submission" date="2024-09" db="EMBL/GenBank/DDBJ databases">
        <authorList>
            <person name="Sun Q."/>
            <person name="Mori K."/>
        </authorList>
    </citation>
    <scope>NUCLEOTIDE SEQUENCE [LARGE SCALE GENOMIC DNA]</scope>
    <source>
        <strain evidence="2 3">JCM 4414</strain>
    </source>
</reference>
<accession>A0ABV5QVV8</accession>
<evidence type="ECO:0000313" key="2">
    <source>
        <dbReference type="EMBL" id="MFB9556786.1"/>
    </source>
</evidence>